<dbReference type="PROSITE" id="PS51819">
    <property type="entry name" value="VOC"/>
    <property type="match status" value="1"/>
</dbReference>
<dbReference type="OrthoDB" id="9798201at2"/>
<keyword evidence="3" id="KW-0046">Antibiotic resistance</keyword>
<proteinExistence type="inferred from homology"/>
<dbReference type="AlphaFoldDB" id="A0A2W2FJA0"/>
<dbReference type="GO" id="GO:0046677">
    <property type="term" value="P:response to antibiotic"/>
    <property type="evidence" value="ECO:0007669"/>
    <property type="project" value="UniProtKB-KW"/>
</dbReference>
<gene>
    <name evidence="5" type="ORF">C1I95_06715</name>
</gene>
<evidence type="ECO:0000256" key="1">
    <source>
        <dbReference type="ARBA" id="ARBA00011051"/>
    </source>
</evidence>
<evidence type="ECO:0000313" key="5">
    <source>
        <dbReference type="EMBL" id="PZG21827.1"/>
    </source>
</evidence>
<evidence type="ECO:0000313" key="6">
    <source>
        <dbReference type="Proteomes" id="UP000248924"/>
    </source>
</evidence>
<dbReference type="EMBL" id="POTY01000025">
    <property type="protein sequence ID" value="PZG21827.1"/>
    <property type="molecule type" value="Genomic_DNA"/>
</dbReference>
<dbReference type="Pfam" id="PF00903">
    <property type="entry name" value="Glyoxalase"/>
    <property type="match status" value="1"/>
</dbReference>
<dbReference type="InterPro" id="IPR004360">
    <property type="entry name" value="Glyas_Fos-R_dOase_dom"/>
</dbReference>
<dbReference type="InterPro" id="IPR037523">
    <property type="entry name" value="VOC_core"/>
</dbReference>
<reference evidence="5 6" key="1">
    <citation type="submission" date="2018-01" db="EMBL/GenBank/DDBJ databases">
        <title>Draft genome sequence of Jishengella sp. NA12.</title>
        <authorList>
            <person name="Sahin N."/>
            <person name="Ay H."/>
            <person name="Saygin H."/>
        </authorList>
    </citation>
    <scope>NUCLEOTIDE SEQUENCE [LARGE SCALE GENOMIC DNA]</scope>
    <source>
        <strain evidence="5 6">NA12</strain>
    </source>
</reference>
<accession>A0A2W2FJA0</accession>
<dbReference type="PRINTS" id="PR00311">
    <property type="entry name" value="BLEOMYCINRST"/>
</dbReference>
<organism evidence="5 6">
    <name type="scientific">Micromonospora craterilacus</name>
    <dbReference type="NCBI Taxonomy" id="1655439"/>
    <lineage>
        <taxon>Bacteria</taxon>
        <taxon>Bacillati</taxon>
        <taxon>Actinomycetota</taxon>
        <taxon>Actinomycetes</taxon>
        <taxon>Micromonosporales</taxon>
        <taxon>Micromonosporaceae</taxon>
        <taxon>Micromonospora</taxon>
    </lineage>
</organism>
<evidence type="ECO:0000259" key="4">
    <source>
        <dbReference type="PROSITE" id="PS51819"/>
    </source>
</evidence>
<feature type="domain" description="VOC" evidence="4">
    <location>
        <begin position="3"/>
        <end position="120"/>
    </location>
</feature>
<dbReference type="SUPFAM" id="SSF54593">
    <property type="entry name" value="Glyoxalase/Bleomycin resistance protein/Dihydroxybiphenyl dioxygenase"/>
    <property type="match status" value="1"/>
</dbReference>
<comment type="caution">
    <text evidence="5">The sequence shown here is derived from an EMBL/GenBank/DDBJ whole genome shotgun (WGS) entry which is preliminary data.</text>
</comment>
<evidence type="ECO:0000256" key="2">
    <source>
        <dbReference type="ARBA" id="ARBA00021572"/>
    </source>
</evidence>
<dbReference type="Gene3D" id="3.10.180.10">
    <property type="entry name" value="2,3-Dihydroxybiphenyl 1,2-Dioxygenase, domain 1"/>
    <property type="match status" value="1"/>
</dbReference>
<name>A0A2W2FJA0_9ACTN</name>
<dbReference type="RefSeq" id="WP_111212892.1">
    <property type="nucleotide sequence ID" value="NZ_POTY01000025.1"/>
</dbReference>
<comment type="similarity">
    <text evidence="1">Belongs to the bleomycin resistance protein family.</text>
</comment>
<protein>
    <recommendedName>
        <fullName evidence="2">Bleomycin resistance protein</fullName>
    </recommendedName>
</protein>
<dbReference type="InterPro" id="IPR000335">
    <property type="entry name" value="Bleomycin-R"/>
</dbReference>
<dbReference type="InterPro" id="IPR029068">
    <property type="entry name" value="Glyas_Bleomycin-R_OHBP_Dase"/>
</dbReference>
<dbReference type="Proteomes" id="UP000248924">
    <property type="component" value="Unassembled WGS sequence"/>
</dbReference>
<keyword evidence="6" id="KW-1185">Reference proteome</keyword>
<sequence length="120" mass="13260">MKMIRAIPALPVSDVARAVEYYTGRFGFESRYADDDYGIVGKDEVEIHLWPANKPNTPGAEPHLAGSASCRIQVSDVEALYGELDRAGIVHPNGALDDHPWGREFTTLDADRNAITFFQP</sequence>
<evidence type="ECO:0000256" key="3">
    <source>
        <dbReference type="ARBA" id="ARBA00023251"/>
    </source>
</evidence>